<dbReference type="Pfam" id="PF04250">
    <property type="entry name" value="DUF429"/>
    <property type="match status" value="1"/>
</dbReference>
<protein>
    <submittedName>
        <fullName evidence="6">DUF429 domain-containing protein</fullName>
    </submittedName>
</protein>
<dbReference type="SUPFAM" id="SSF55811">
    <property type="entry name" value="Nudix"/>
    <property type="match status" value="1"/>
</dbReference>
<dbReference type="InterPro" id="IPR000086">
    <property type="entry name" value="NUDIX_hydrolase_dom"/>
</dbReference>
<dbReference type="InterPro" id="IPR020084">
    <property type="entry name" value="NUDIX_hydrolase_CS"/>
</dbReference>
<evidence type="ECO:0000313" key="7">
    <source>
        <dbReference type="Proteomes" id="UP000823910"/>
    </source>
</evidence>
<comment type="cofactor">
    <cofactor evidence="1">
        <name>Mg(2+)</name>
        <dbReference type="ChEBI" id="CHEBI:18420"/>
    </cofactor>
</comment>
<keyword evidence="3" id="KW-0460">Magnesium</keyword>
<dbReference type="GO" id="GO:0016787">
    <property type="term" value="F:hydrolase activity"/>
    <property type="evidence" value="ECO:0007669"/>
    <property type="project" value="UniProtKB-KW"/>
</dbReference>
<organism evidence="6 7">
    <name type="scientific">Candidatus Enterocloster excrementipullorum</name>
    <dbReference type="NCBI Taxonomy" id="2838559"/>
    <lineage>
        <taxon>Bacteria</taxon>
        <taxon>Bacillati</taxon>
        <taxon>Bacillota</taxon>
        <taxon>Clostridia</taxon>
        <taxon>Lachnospirales</taxon>
        <taxon>Lachnospiraceae</taxon>
        <taxon>Enterocloster</taxon>
    </lineage>
</organism>
<dbReference type="Proteomes" id="UP000823910">
    <property type="component" value="Unassembled WGS sequence"/>
</dbReference>
<dbReference type="PANTHER" id="PTHR43222:SF2">
    <property type="entry name" value="NUDIX HYDROLASE 23, CHLOROPLASTIC"/>
    <property type="match status" value="1"/>
</dbReference>
<dbReference type="EMBL" id="DWWT01000073">
    <property type="protein sequence ID" value="HJC07139.1"/>
    <property type="molecule type" value="Genomic_DNA"/>
</dbReference>
<dbReference type="InterPro" id="IPR007362">
    <property type="entry name" value="DUF429"/>
</dbReference>
<gene>
    <name evidence="6" type="ORF">H9704_13520</name>
</gene>
<accession>A0A9D2N177</accession>
<evidence type="ECO:0000256" key="1">
    <source>
        <dbReference type="ARBA" id="ARBA00001946"/>
    </source>
</evidence>
<dbReference type="PANTHER" id="PTHR43222">
    <property type="entry name" value="NUDIX HYDROLASE 23"/>
    <property type="match status" value="1"/>
</dbReference>
<evidence type="ECO:0000259" key="5">
    <source>
        <dbReference type="PROSITE" id="PS51462"/>
    </source>
</evidence>
<dbReference type="InterPro" id="IPR015797">
    <property type="entry name" value="NUDIX_hydrolase-like_dom_sf"/>
</dbReference>
<evidence type="ECO:0000256" key="3">
    <source>
        <dbReference type="ARBA" id="ARBA00022842"/>
    </source>
</evidence>
<dbReference type="CDD" id="cd02883">
    <property type="entry name" value="NUDIX_Hydrolase"/>
    <property type="match status" value="1"/>
</dbReference>
<reference evidence="6" key="1">
    <citation type="journal article" date="2021" name="PeerJ">
        <title>Extensive microbial diversity within the chicken gut microbiome revealed by metagenomics and culture.</title>
        <authorList>
            <person name="Gilroy R."/>
            <person name="Ravi A."/>
            <person name="Getino M."/>
            <person name="Pursley I."/>
            <person name="Horton D.L."/>
            <person name="Alikhan N.F."/>
            <person name="Baker D."/>
            <person name="Gharbi K."/>
            <person name="Hall N."/>
            <person name="Watson M."/>
            <person name="Adriaenssens E.M."/>
            <person name="Foster-Nyarko E."/>
            <person name="Jarju S."/>
            <person name="Secka A."/>
            <person name="Antonio M."/>
            <person name="Oren A."/>
            <person name="Chaudhuri R.R."/>
            <person name="La Ragione R."/>
            <person name="Hildebrand F."/>
            <person name="Pallen M.J."/>
        </authorList>
    </citation>
    <scope>NUCLEOTIDE SEQUENCE</scope>
    <source>
        <strain evidence="6">CHK180-15479</strain>
    </source>
</reference>
<dbReference type="Gene3D" id="3.90.79.10">
    <property type="entry name" value="Nucleoside Triphosphate Pyrophosphohydrolase"/>
    <property type="match status" value="1"/>
</dbReference>
<reference evidence="6" key="2">
    <citation type="submission" date="2021-04" db="EMBL/GenBank/DDBJ databases">
        <authorList>
            <person name="Gilroy R."/>
        </authorList>
    </citation>
    <scope>NUCLEOTIDE SEQUENCE</scope>
    <source>
        <strain evidence="6">CHK180-15479</strain>
    </source>
</reference>
<name>A0A9D2N177_9FIRM</name>
<feature type="domain" description="Nudix hydrolase" evidence="5">
    <location>
        <begin position="1"/>
        <end position="125"/>
    </location>
</feature>
<evidence type="ECO:0000256" key="4">
    <source>
        <dbReference type="RuleBase" id="RU003476"/>
    </source>
</evidence>
<evidence type="ECO:0000313" key="6">
    <source>
        <dbReference type="EMBL" id="HJC07139.1"/>
    </source>
</evidence>
<dbReference type="Pfam" id="PF00293">
    <property type="entry name" value="NUDIX"/>
    <property type="match status" value="1"/>
</dbReference>
<dbReference type="AlphaFoldDB" id="A0A9D2N177"/>
<keyword evidence="2 4" id="KW-0378">Hydrolase</keyword>
<dbReference type="PROSITE" id="PS00893">
    <property type="entry name" value="NUDIX_BOX"/>
    <property type="match status" value="1"/>
</dbReference>
<evidence type="ECO:0000256" key="2">
    <source>
        <dbReference type="ARBA" id="ARBA00022801"/>
    </source>
</evidence>
<sequence length="385" mass="43545">MKHFNCIVVFSPEKDKVLFCKRAKEPYKSLYNFTGGKVEPGETSMEAAYRELKEETGIRRSDIRLFRLMDLTYYAQKIVLEIYVGRLQSEMPLTEEINALEWLPLTENFADAKKFAGEQNIAHIMNIALQYPLEEENRAEISCGLSGGCSVGIDGCRGGWIAAVISDGMLSLHKFADLNELTEKLPFDSCLIDMVIGLQGNEQQIRPDDMARKILKGKAYTIFTSPCRKAVYGETKEERRKANVRVLHKKLPIQTDAIIPKMREVDEFLQANSQYKNVIQESHPEVCFARLNGSVLMTSKHDSHGIRERAAVIGKYLPEVTEGWISSRSRALKCKKDDIVDSICLAVTANLMLQGRTETIPPEPEADDTGLLMQMVIPREIHQEL</sequence>
<dbReference type="PROSITE" id="PS51462">
    <property type="entry name" value="NUDIX"/>
    <property type="match status" value="1"/>
</dbReference>
<proteinExistence type="inferred from homology"/>
<comment type="caution">
    <text evidence="6">The sequence shown here is derived from an EMBL/GenBank/DDBJ whole genome shotgun (WGS) entry which is preliminary data.</text>
</comment>
<comment type="similarity">
    <text evidence="4">Belongs to the Nudix hydrolase family.</text>
</comment>
<dbReference type="PRINTS" id="PR00502">
    <property type="entry name" value="NUDIXFAMILY"/>
</dbReference>
<dbReference type="InterPro" id="IPR020476">
    <property type="entry name" value="Nudix_hydrolase"/>
</dbReference>